<name>A0ABV6Q6V0_9FLAO</name>
<dbReference type="RefSeq" id="WP_386060850.1">
    <property type="nucleotide sequence ID" value="NZ_JBHLTQ010000002.1"/>
</dbReference>
<comment type="caution">
    <text evidence="1">The sequence shown here is derived from an EMBL/GenBank/DDBJ whole genome shotgun (WGS) entry which is preliminary data.</text>
</comment>
<protein>
    <submittedName>
        <fullName evidence="1">Uncharacterized protein</fullName>
    </submittedName>
</protein>
<keyword evidence="2" id="KW-1185">Reference proteome</keyword>
<evidence type="ECO:0000313" key="1">
    <source>
        <dbReference type="EMBL" id="MFC0603998.1"/>
    </source>
</evidence>
<organism evidence="1 2">
    <name type="scientific">Winogradskyella pulchriflava</name>
    <dbReference type="NCBI Taxonomy" id="1110688"/>
    <lineage>
        <taxon>Bacteria</taxon>
        <taxon>Pseudomonadati</taxon>
        <taxon>Bacteroidota</taxon>
        <taxon>Flavobacteriia</taxon>
        <taxon>Flavobacteriales</taxon>
        <taxon>Flavobacteriaceae</taxon>
        <taxon>Winogradskyella</taxon>
    </lineage>
</organism>
<accession>A0ABV6Q6V0</accession>
<evidence type="ECO:0000313" key="2">
    <source>
        <dbReference type="Proteomes" id="UP001589832"/>
    </source>
</evidence>
<gene>
    <name evidence="1" type="ORF">ACFFGA_05500</name>
</gene>
<reference evidence="1 2" key="1">
    <citation type="submission" date="2024-09" db="EMBL/GenBank/DDBJ databases">
        <authorList>
            <person name="Sun Q."/>
            <person name="Mori K."/>
        </authorList>
    </citation>
    <scope>NUCLEOTIDE SEQUENCE [LARGE SCALE GENOMIC DNA]</scope>
    <source>
        <strain evidence="1 2">NCAIM B.02481</strain>
    </source>
</reference>
<proteinExistence type="predicted"/>
<sequence>MKKFIAYFDYLGYKEFIVNNDSEHHHYRVAHIQRDIEAALAKGKYYKRGNQLINDVSDSPLITVNISDTVLFWTKDDSIESFKELIEVCYEFNWSQNNWNFPVRGSIIHDEIYILDGKLATKTGGYYNVNTIYGKGIVNSHIKAESQEWAGTVIDNSVIEKLYSFNELSIFEYLKKYAIKYKVPYKKSNILNIEYVLKLTSRESNDAKEFVVSEKNVMDVFKMDNKVINHPSVQIKLNNTIEFVRYLKEILND</sequence>
<dbReference type="Proteomes" id="UP001589832">
    <property type="component" value="Unassembled WGS sequence"/>
</dbReference>
<dbReference type="EMBL" id="JBHLTQ010000002">
    <property type="protein sequence ID" value="MFC0603998.1"/>
    <property type="molecule type" value="Genomic_DNA"/>
</dbReference>